<feature type="domain" description="Formiminotransferase N-terminal subdomain" evidence="4">
    <location>
        <begin position="7"/>
        <end position="183"/>
    </location>
</feature>
<dbReference type="Pfam" id="PF02971">
    <property type="entry name" value="FTCD"/>
    <property type="match status" value="1"/>
</dbReference>
<sequence length="297" mass="29987">MTATADDLLLAIPNVSEGADEAILDAIGAAFTAAGGATLLDVHADADHGRTVFTLAGRPGQLAPALRDGAAAVLEHVDLRDPARAGLHPHVGALDVVPLVHLDPARRGAACAEALHAGALLGELGLPCVLYGPLGGGRTRADLRRGGPAGLAARVRAGEVVPDFGPREDLHPGAGAVLLAARPPLVAFNVELAAPATLADAQAIAARIREGGPDGLPGLRAIGLELAHRDGVAQVSMNVEDHLALPLRDVVAAIAAHAPVAAAELVGLAPQAAFADFPTAVPVRNRRTVEDALARVS</sequence>
<name>A0A2T4UEE8_9ACTN</name>
<comment type="caution">
    <text evidence="5">The sequence shown here is derived from an EMBL/GenBank/DDBJ whole genome shotgun (WGS) entry which is preliminary data.</text>
</comment>
<dbReference type="Proteomes" id="UP000240739">
    <property type="component" value="Unassembled WGS sequence"/>
</dbReference>
<dbReference type="InterPro" id="IPR051623">
    <property type="entry name" value="FTCD"/>
</dbReference>
<dbReference type="EC" id="2.1.2.5" evidence="1"/>
<dbReference type="InterPro" id="IPR013802">
    <property type="entry name" value="Formiminotransferase_C"/>
</dbReference>
<dbReference type="RefSeq" id="WP_107569882.1">
    <property type="nucleotide sequence ID" value="NZ_PYYB01000002.1"/>
</dbReference>
<dbReference type="SUPFAM" id="SSF55116">
    <property type="entry name" value="Formiminotransferase domain of formiminotransferase-cyclodeaminase"/>
    <property type="match status" value="2"/>
</dbReference>
<dbReference type="GO" id="GO:0030409">
    <property type="term" value="F:glutamate formimidoyltransferase activity"/>
    <property type="evidence" value="ECO:0007669"/>
    <property type="project" value="UniProtKB-EC"/>
</dbReference>
<keyword evidence="6" id="KW-1185">Reference proteome</keyword>
<dbReference type="InterPro" id="IPR012886">
    <property type="entry name" value="Formiminotransferase_N"/>
</dbReference>
<dbReference type="Pfam" id="PF07837">
    <property type="entry name" value="FTCD_N"/>
    <property type="match status" value="1"/>
</dbReference>
<dbReference type="AlphaFoldDB" id="A0A2T4UEE8"/>
<accession>A0A2T4UEE8</accession>
<evidence type="ECO:0000259" key="4">
    <source>
        <dbReference type="SMART" id="SM01222"/>
    </source>
</evidence>
<keyword evidence="2" id="KW-0808">Transferase</keyword>
<dbReference type="OrthoDB" id="9773217at2"/>
<dbReference type="EMBL" id="PYYB01000002">
    <property type="protein sequence ID" value="PTL56163.1"/>
    <property type="molecule type" value="Genomic_DNA"/>
</dbReference>
<dbReference type="Gene3D" id="3.30.990.10">
    <property type="entry name" value="Formiminotransferase, N-terminal subdomain"/>
    <property type="match status" value="1"/>
</dbReference>
<dbReference type="InterPro" id="IPR037070">
    <property type="entry name" value="Formiminotransferase_C_sf"/>
</dbReference>
<evidence type="ECO:0000259" key="3">
    <source>
        <dbReference type="SMART" id="SM01221"/>
    </source>
</evidence>
<dbReference type="InterPro" id="IPR037064">
    <property type="entry name" value="Formiminotransferase_N_sf"/>
</dbReference>
<organism evidence="5 6">
    <name type="scientific">Paraconexibacter algicola</name>
    <dbReference type="NCBI Taxonomy" id="2133960"/>
    <lineage>
        <taxon>Bacteria</taxon>
        <taxon>Bacillati</taxon>
        <taxon>Actinomycetota</taxon>
        <taxon>Thermoleophilia</taxon>
        <taxon>Solirubrobacterales</taxon>
        <taxon>Paraconexibacteraceae</taxon>
        <taxon>Paraconexibacter</taxon>
    </lineage>
</organism>
<dbReference type="InterPro" id="IPR022384">
    <property type="entry name" value="FormiminoTrfase_cat_dom_sf"/>
</dbReference>
<gene>
    <name evidence="5" type="ORF">C7Y72_14315</name>
</gene>
<feature type="domain" description="Formiminotransferase C-terminal subdomain" evidence="3">
    <location>
        <begin position="184"/>
        <end position="292"/>
    </location>
</feature>
<proteinExistence type="predicted"/>
<evidence type="ECO:0000256" key="2">
    <source>
        <dbReference type="ARBA" id="ARBA00022679"/>
    </source>
</evidence>
<dbReference type="PANTHER" id="PTHR12234:SF1">
    <property type="entry name" value="FORMIMINOTRANSFERASE N-TERMINAL SUBDOMAIN-CONTAINING PROTEIN"/>
    <property type="match status" value="1"/>
</dbReference>
<dbReference type="PANTHER" id="PTHR12234">
    <property type="entry name" value="FORMIMINOTRANSFERASE-CYCLODEAMINASE"/>
    <property type="match status" value="1"/>
</dbReference>
<evidence type="ECO:0000313" key="6">
    <source>
        <dbReference type="Proteomes" id="UP000240739"/>
    </source>
</evidence>
<dbReference type="SMART" id="SM01221">
    <property type="entry name" value="FTCD"/>
    <property type="match status" value="1"/>
</dbReference>
<reference evidence="5 6" key="1">
    <citation type="submission" date="2018-03" db="EMBL/GenBank/DDBJ databases">
        <title>Aquarubrobacter algicola gen. nov., sp. nov., a novel actinobacterium isolated from shallow eutrophic lake during the end of cyanobacterial harmful algal blooms.</title>
        <authorList>
            <person name="Chun S.J."/>
        </authorList>
    </citation>
    <scope>NUCLEOTIDE SEQUENCE [LARGE SCALE GENOMIC DNA]</scope>
    <source>
        <strain evidence="5 6">Seoho-28</strain>
    </source>
</reference>
<protein>
    <recommendedName>
        <fullName evidence="1">glutamate formimidoyltransferase</fullName>
        <ecNumber evidence="1">2.1.2.5</ecNumber>
    </recommendedName>
</protein>
<dbReference type="Gene3D" id="3.30.70.670">
    <property type="entry name" value="Formiminotransferase, C-terminal subdomain"/>
    <property type="match status" value="1"/>
</dbReference>
<dbReference type="GO" id="GO:0005542">
    <property type="term" value="F:folic acid binding"/>
    <property type="evidence" value="ECO:0007669"/>
    <property type="project" value="InterPro"/>
</dbReference>
<dbReference type="SMART" id="SM01222">
    <property type="entry name" value="FTCD_N"/>
    <property type="match status" value="1"/>
</dbReference>
<evidence type="ECO:0000256" key="1">
    <source>
        <dbReference type="ARBA" id="ARBA00012252"/>
    </source>
</evidence>
<evidence type="ECO:0000313" key="5">
    <source>
        <dbReference type="EMBL" id="PTL56163.1"/>
    </source>
</evidence>